<dbReference type="Gene3D" id="3.90.226.10">
    <property type="entry name" value="2-enoyl-CoA Hydratase, Chain A, domain 1"/>
    <property type="match status" value="1"/>
</dbReference>
<dbReference type="STRING" id="1348853.LK12_10340"/>
<dbReference type="InterPro" id="IPR001753">
    <property type="entry name" value="Enoyl-CoA_hydra/iso"/>
</dbReference>
<dbReference type="EMBL" id="JTDI01000003">
    <property type="protein sequence ID" value="KHK91276.1"/>
    <property type="molecule type" value="Genomic_DNA"/>
</dbReference>
<protein>
    <submittedName>
        <fullName evidence="1">Enoyl-CoA hydratase</fullName>
    </submittedName>
</protein>
<keyword evidence="2" id="KW-1185">Reference proteome</keyword>
<evidence type="ECO:0000313" key="1">
    <source>
        <dbReference type="EMBL" id="KHK91276.1"/>
    </source>
</evidence>
<dbReference type="Pfam" id="PF00378">
    <property type="entry name" value="ECH_1"/>
    <property type="match status" value="1"/>
</dbReference>
<evidence type="ECO:0000313" key="2">
    <source>
        <dbReference type="Proteomes" id="UP000031057"/>
    </source>
</evidence>
<dbReference type="SUPFAM" id="SSF52096">
    <property type="entry name" value="ClpP/crotonase"/>
    <property type="match status" value="1"/>
</dbReference>
<comment type="caution">
    <text evidence="1">The sequence shown here is derived from an EMBL/GenBank/DDBJ whole genome shotgun (WGS) entry which is preliminary data.</text>
</comment>
<dbReference type="GO" id="GO:0006635">
    <property type="term" value="P:fatty acid beta-oxidation"/>
    <property type="evidence" value="ECO:0007669"/>
    <property type="project" value="TreeGrafter"/>
</dbReference>
<dbReference type="PANTHER" id="PTHR11941:SF54">
    <property type="entry name" value="ENOYL-COA HYDRATASE, MITOCHONDRIAL"/>
    <property type="match status" value="1"/>
</dbReference>
<accession>A0A0B1ZL42</accession>
<dbReference type="GO" id="GO:0003824">
    <property type="term" value="F:catalytic activity"/>
    <property type="evidence" value="ECO:0007669"/>
    <property type="project" value="UniProtKB-ARBA"/>
</dbReference>
<dbReference type="AlphaFoldDB" id="A0A0B1ZL42"/>
<organism evidence="1 2">
    <name type="scientific">Novosphingobium malaysiense</name>
    <dbReference type="NCBI Taxonomy" id="1348853"/>
    <lineage>
        <taxon>Bacteria</taxon>
        <taxon>Pseudomonadati</taxon>
        <taxon>Pseudomonadota</taxon>
        <taxon>Alphaproteobacteria</taxon>
        <taxon>Sphingomonadales</taxon>
        <taxon>Sphingomonadaceae</taxon>
        <taxon>Novosphingobium</taxon>
    </lineage>
</organism>
<dbReference type="CDD" id="cd06558">
    <property type="entry name" value="crotonase-like"/>
    <property type="match status" value="1"/>
</dbReference>
<dbReference type="RefSeq" id="WP_039283141.1">
    <property type="nucleotide sequence ID" value="NZ_JTDI01000003.1"/>
</dbReference>
<dbReference type="OrthoDB" id="7332872at2"/>
<proteinExistence type="predicted"/>
<sequence>MSEQEAPHLLVDDTSEPGIIICTLNRPDKLNAISREMMDLLTEAVLRLRDTPELKVMLIRSTGRYFSSGADLRGGNRNIISEVNVASNSASKIRENHRLNLNNMQQLWDEMEHVEKPIVAAHQAMCVGGGLEMSLSCDFRLAAKSAGYAFPEGLFGVLPASGGVSRLTRLCGPHWARWLIMANKPAPADMAFTMGLVHQVYEDETFDEDVLEFCRHLTKQNGEQMGAAKVAIDLCAEVGRDSARHVERMANSGLMLNPDYIKGMEAYLKGVGGKKK</sequence>
<dbReference type="PANTHER" id="PTHR11941">
    <property type="entry name" value="ENOYL-COA HYDRATASE-RELATED"/>
    <property type="match status" value="1"/>
</dbReference>
<reference evidence="1 2" key="1">
    <citation type="submission" date="2014-10" db="EMBL/GenBank/DDBJ databases">
        <title>Genome sequence of Novosphingobium malaysiense MUSC 273(T).</title>
        <authorList>
            <person name="Lee L.-H."/>
        </authorList>
    </citation>
    <scope>NUCLEOTIDE SEQUENCE [LARGE SCALE GENOMIC DNA]</scope>
    <source>
        <strain evidence="1 2">MUSC 273</strain>
    </source>
</reference>
<name>A0A0B1ZL42_9SPHN</name>
<dbReference type="InterPro" id="IPR029045">
    <property type="entry name" value="ClpP/crotonase-like_dom_sf"/>
</dbReference>
<gene>
    <name evidence="1" type="ORF">LK12_10340</name>
</gene>
<dbReference type="Proteomes" id="UP000031057">
    <property type="component" value="Unassembled WGS sequence"/>
</dbReference>